<sequence>MDKLLYTAASGANRVMEAQAIRANNLANLNTNGFRADLERVQAHALGGSGLNTRVMAQTQQSGANLSAGELNATGRTLDVAIQGDGWLTVQTADGEAYTRAGAMVLDADGFVTIDGRAVLGLDGPIQLPEYRELNIGEDGTISLLPAEGGLIEEVGQLKLVNPEGNALEKGTDGLMRLRDGEIAPQDEAVQLASGFLEGSNVTAVEELLASMSLSRQFELQVKLMKSAETLAQSGNRLLRDA</sequence>
<dbReference type="SUPFAM" id="SSF117143">
    <property type="entry name" value="Flagellar hook protein flgE"/>
    <property type="match status" value="1"/>
</dbReference>
<keyword evidence="3 6" id="KW-0975">Bacterial flagellum</keyword>
<evidence type="ECO:0000256" key="4">
    <source>
        <dbReference type="ARBA" id="ARBA00038560"/>
    </source>
</evidence>
<gene>
    <name evidence="10" type="ordered locus">Fbal_2312</name>
</gene>
<dbReference type="InterPro" id="IPR037925">
    <property type="entry name" value="FlgE/F/G-like"/>
</dbReference>
<dbReference type="GeneID" id="67182524"/>
<dbReference type="Pfam" id="PF06429">
    <property type="entry name" value="Flg_bbr_C"/>
    <property type="match status" value="1"/>
</dbReference>
<evidence type="ECO:0000256" key="2">
    <source>
        <dbReference type="ARBA" id="ARBA00009677"/>
    </source>
</evidence>
<evidence type="ECO:0000313" key="10">
    <source>
        <dbReference type="EMBL" id="ADN76515.1"/>
    </source>
</evidence>
<dbReference type="OrthoDB" id="9804559at2"/>
<dbReference type="GO" id="GO:0071978">
    <property type="term" value="P:bacterial-type flagellum-dependent swarming motility"/>
    <property type="evidence" value="ECO:0007669"/>
    <property type="project" value="TreeGrafter"/>
</dbReference>
<dbReference type="InterPro" id="IPR010930">
    <property type="entry name" value="Flg_bb/hook_C_dom"/>
</dbReference>
<feature type="domain" description="Flagellar basal-body/hook protein C-terminal" evidence="8">
    <location>
        <begin position="194"/>
        <end position="238"/>
    </location>
</feature>
<dbReference type="Pfam" id="PF00460">
    <property type="entry name" value="Flg_bb_rod"/>
    <property type="match status" value="1"/>
</dbReference>
<evidence type="ECO:0000313" key="11">
    <source>
        <dbReference type="Proteomes" id="UP000006683"/>
    </source>
</evidence>
<evidence type="ECO:0000256" key="1">
    <source>
        <dbReference type="ARBA" id="ARBA00004117"/>
    </source>
</evidence>
<proteinExistence type="inferred from homology"/>
<dbReference type="InterPro" id="IPR012836">
    <property type="entry name" value="FlgF"/>
</dbReference>
<keyword evidence="10" id="KW-0282">Flagellum</keyword>
<dbReference type="Pfam" id="PF22692">
    <property type="entry name" value="LlgE_F_G_D1"/>
    <property type="match status" value="1"/>
</dbReference>
<evidence type="ECO:0000259" key="7">
    <source>
        <dbReference type="Pfam" id="PF00460"/>
    </source>
</evidence>
<dbReference type="InterPro" id="IPR020013">
    <property type="entry name" value="Flagellar_FlgE/F/G"/>
</dbReference>
<dbReference type="InterPro" id="IPR053967">
    <property type="entry name" value="LlgE_F_G-like_D1"/>
</dbReference>
<dbReference type="HOGENOM" id="CLU_013687_1_0_6"/>
<dbReference type="GO" id="GO:0030694">
    <property type="term" value="C:bacterial-type flagellum basal body, rod"/>
    <property type="evidence" value="ECO:0007669"/>
    <property type="project" value="UniProtKB-UniRule"/>
</dbReference>
<reference evidence="10 11" key="1">
    <citation type="journal article" date="2010" name="Stand. Genomic Sci.">
        <title>Complete genome sequence of Ferrimonas balearica type strain (PAT).</title>
        <authorList>
            <person name="Nolan M."/>
            <person name="Sikorski J."/>
            <person name="Davenport K."/>
            <person name="Lucas S."/>
            <person name="Glavina Del Rio T."/>
            <person name="Tice H."/>
            <person name="Cheng J."/>
            <person name="Goodwin L."/>
            <person name="Pitluck S."/>
            <person name="Liolios K."/>
            <person name="Ivanova N."/>
            <person name="Mavromatis K."/>
            <person name="Ovchinnikova G."/>
            <person name="Pati A."/>
            <person name="Chen A."/>
            <person name="Palaniappan K."/>
            <person name="Land M."/>
            <person name="Hauser L."/>
            <person name="Chang Y."/>
            <person name="Jeffries C."/>
            <person name="Tapia R."/>
            <person name="Brettin T."/>
            <person name="Detter J."/>
            <person name="Han C."/>
            <person name="Yasawong M."/>
            <person name="Rohde M."/>
            <person name="Tindall B."/>
            <person name="Goker M."/>
            <person name="Woyke T."/>
            <person name="Bristow J."/>
            <person name="Eisen J."/>
            <person name="Markowitz V."/>
            <person name="Hugenholtz P."/>
            <person name="Kyrpides N."/>
            <person name="Klenk H."/>
            <person name="Lapidus A."/>
        </authorList>
    </citation>
    <scope>NUCLEOTIDE SEQUENCE [LARGE SCALE GENOMIC DNA]</scope>
    <source>
        <strain evidence="11">DSM 9799 / CCM 4581 / KCTC 23876 / PAT</strain>
    </source>
</reference>
<comment type="subcellular location">
    <subcellularLocation>
        <location evidence="1 6">Bacterial flagellum basal body</location>
    </subcellularLocation>
</comment>
<dbReference type="PANTHER" id="PTHR30435">
    <property type="entry name" value="FLAGELLAR PROTEIN"/>
    <property type="match status" value="1"/>
</dbReference>
<comment type="similarity">
    <text evidence="2 6">Belongs to the flagella basal body rod proteins family.</text>
</comment>
<keyword evidence="11" id="KW-1185">Reference proteome</keyword>
<name>E1SLF1_FERBD</name>
<evidence type="ECO:0000256" key="6">
    <source>
        <dbReference type="RuleBase" id="RU362116"/>
    </source>
</evidence>
<keyword evidence="10" id="KW-0966">Cell projection</keyword>
<evidence type="ECO:0000259" key="9">
    <source>
        <dbReference type="Pfam" id="PF22692"/>
    </source>
</evidence>
<organism evidence="10 11">
    <name type="scientific">Ferrimonas balearica (strain DSM 9799 / CCM 4581 / KCTC 23876 / PAT)</name>
    <dbReference type="NCBI Taxonomy" id="550540"/>
    <lineage>
        <taxon>Bacteria</taxon>
        <taxon>Pseudomonadati</taxon>
        <taxon>Pseudomonadota</taxon>
        <taxon>Gammaproteobacteria</taxon>
        <taxon>Alteromonadales</taxon>
        <taxon>Ferrimonadaceae</taxon>
        <taxon>Ferrimonas</taxon>
    </lineage>
</organism>
<protein>
    <recommendedName>
        <fullName evidence="5 6">Flagellar basal-body rod protein FlgF</fullName>
    </recommendedName>
</protein>
<dbReference type="STRING" id="550540.Fbal_2312"/>
<dbReference type="InterPro" id="IPR001444">
    <property type="entry name" value="Flag_bb_rod_N"/>
</dbReference>
<evidence type="ECO:0000256" key="5">
    <source>
        <dbReference type="ARBA" id="ARBA00040228"/>
    </source>
</evidence>
<dbReference type="RefSeq" id="WP_013345821.1">
    <property type="nucleotide sequence ID" value="NC_014541.1"/>
</dbReference>
<dbReference type="NCBIfam" id="TIGR02490">
    <property type="entry name" value="flgF"/>
    <property type="match status" value="1"/>
</dbReference>
<keyword evidence="10" id="KW-0969">Cilium</keyword>
<dbReference type="KEGG" id="fbl:Fbal_2312"/>
<accession>E1SLF1</accession>
<dbReference type="EMBL" id="CP002209">
    <property type="protein sequence ID" value="ADN76515.1"/>
    <property type="molecule type" value="Genomic_DNA"/>
</dbReference>
<dbReference type="Proteomes" id="UP000006683">
    <property type="component" value="Chromosome"/>
</dbReference>
<dbReference type="eggNOG" id="COG4787">
    <property type="taxonomic scope" value="Bacteria"/>
</dbReference>
<evidence type="ECO:0000259" key="8">
    <source>
        <dbReference type="Pfam" id="PF06429"/>
    </source>
</evidence>
<dbReference type="NCBIfam" id="TIGR03506">
    <property type="entry name" value="FlgEFG_subfam"/>
    <property type="match status" value="1"/>
</dbReference>
<feature type="domain" description="Flagellar basal body rod protein N-terminal" evidence="7">
    <location>
        <begin position="5"/>
        <end position="35"/>
    </location>
</feature>
<feature type="domain" description="Flagellar hook protein FlgE/F/G-like D1" evidence="9">
    <location>
        <begin position="81"/>
        <end position="143"/>
    </location>
</feature>
<dbReference type="NCBIfam" id="NF009280">
    <property type="entry name" value="PRK12640.1"/>
    <property type="match status" value="1"/>
</dbReference>
<dbReference type="PANTHER" id="PTHR30435:SF18">
    <property type="entry name" value="FLAGELLAR BASAL-BODY ROD PROTEIN FLGF"/>
    <property type="match status" value="1"/>
</dbReference>
<evidence type="ECO:0000256" key="3">
    <source>
        <dbReference type="ARBA" id="ARBA00023143"/>
    </source>
</evidence>
<dbReference type="AlphaFoldDB" id="E1SLF1"/>
<comment type="subunit">
    <text evidence="4 6">The basal body constitutes a major portion of the flagellar organelle and consists of five rings (E,L,P,S, and M) mounted on a central rod. The rod consists of about 26 subunits of FlgG in the distal portion, and FlgB, FlgC and FlgF are thought to build up the proximal portion of the rod with about 6 subunits each.</text>
</comment>